<keyword evidence="1" id="KW-0732">Signal</keyword>
<feature type="chain" id="PRO_5015627287" description="Outer membrane protein beta-barrel domain-containing protein" evidence="1">
    <location>
        <begin position="22"/>
        <end position="165"/>
    </location>
</feature>
<evidence type="ECO:0000313" key="2">
    <source>
        <dbReference type="EMBL" id="POY37982.1"/>
    </source>
</evidence>
<evidence type="ECO:0000256" key="1">
    <source>
        <dbReference type="SAM" id="SignalP"/>
    </source>
</evidence>
<dbReference type="EMBL" id="PQVF01000003">
    <property type="protein sequence ID" value="POY37982.1"/>
    <property type="molecule type" value="Genomic_DNA"/>
</dbReference>
<name>A0A2S5A6L2_9SPHI</name>
<dbReference type="Proteomes" id="UP000236893">
    <property type="component" value="Unassembled WGS sequence"/>
</dbReference>
<evidence type="ECO:0008006" key="4">
    <source>
        <dbReference type="Google" id="ProtNLM"/>
    </source>
</evidence>
<accession>A0A2S5A6L2</accession>
<reference evidence="2 3" key="1">
    <citation type="submission" date="2018-01" db="EMBL/GenBank/DDBJ databases">
        <authorList>
            <person name="Gaut B.S."/>
            <person name="Morton B.R."/>
            <person name="Clegg M.T."/>
            <person name="Duvall M.R."/>
        </authorList>
    </citation>
    <scope>NUCLEOTIDE SEQUENCE [LARGE SCALE GENOMIC DNA]</scope>
    <source>
        <strain evidence="2 3">HR-AV</strain>
    </source>
</reference>
<proteinExistence type="predicted"/>
<dbReference type="AlphaFoldDB" id="A0A2S5A6L2"/>
<comment type="caution">
    <text evidence="2">The sequence shown here is derived from an EMBL/GenBank/DDBJ whole genome shotgun (WGS) entry which is preliminary data.</text>
</comment>
<gene>
    <name evidence="2" type="ORF">C3K47_05510</name>
</gene>
<feature type="signal peptide" evidence="1">
    <location>
        <begin position="1"/>
        <end position="21"/>
    </location>
</feature>
<keyword evidence="3" id="KW-1185">Reference proteome</keyword>
<sequence>MKKLLSLTVIVLLFAATTVKAQSYTTALGARIGTESGITLKHFIKSKAALEGILAFDHHSFDITGLYEVQGNAFSEPGLDWFVGGGAHIGSFRYHHNDYDDHAVKFGLDGILGLEYTFAGAPINVGVDWKPEINFTGYDDHNGHHYGEGFYADNFALSVRFTFGR</sequence>
<protein>
    <recommendedName>
        <fullName evidence="4">Outer membrane protein beta-barrel domain-containing protein</fullName>
    </recommendedName>
</protein>
<dbReference type="RefSeq" id="WP_103788113.1">
    <property type="nucleotide sequence ID" value="NZ_PQVF01000003.1"/>
</dbReference>
<organism evidence="2 3">
    <name type="scientific">Solitalea longa</name>
    <dbReference type="NCBI Taxonomy" id="2079460"/>
    <lineage>
        <taxon>Bacteria</taxon>
        <taxon>Pseudomonadati</taxon>
        <taxon>Bacteroidota</taxon>
        <taxon>Sphingobacteriia</taxon>
        <taxon>Sphingobacteriales</taxon>
        <taxon>Sphingobacteriaceae</taxon>
        <taxon>Solitalea</taxon>
    </lineage>
</organism>
<evidence type="ECO:0000313" key="3">
    <source>
        <dbReference type="Proteomes" id="UP000236893"/>
    </source>
</evidence>